<name>A0A5C8L0I2_9GAMM</name>
<evidence type="ECO:0000313" key="2">
    <source>
        <dbReference type="EMBL" id="TXK65673.1"/>
    </source>
</evidence>
<evidence type="ECO:0000256" key="1">
    <source>
        <dbReference type="SAM" id="MobiDB-lite"/>
    </source>
</evidence>
<dbReference type="OrthoDB" id="9778569at2"/>
<reference evidence="2 3" key="1">
    <citation type="submission" date="2019-08" db="EMBL/GenBank/DDBJ databases">
        <authorList>
            <person name="Karlyshev A.V."/>
        </authorList>
    </citation>
    <scope>NUCLEOTIDE SEQUENCE [LARGE SCALE GENOMIC DNA]</scope>
    <source>
        <strain evidence="2 3">Alg18-2.2</strain>
    </source>
</reference>
<dbReference type="Pfam" id="PF06189">
    <property type="entry name" value="5-nucleotidase"/>
    <property type="match status" value="2"/>
</dbReference>
<gene>
    <name evidence="2" type="ORF">FU658_00670</name>
</gene>
<dbReference type="GO" id="GO:0008253">
    <property type="term" value="F:5'-nucleotidase activity"/>
    <property type="evidence" value="ECO:0007669"/>
    <property type="project" value="InterPro"/>
</dbReference>
<dbReference type="GO" id="GO:0000166">
    <property type="term" value="F:nucleotide binding"/>
    <property type="evidence" value="ECO:0007669"/>
    <property type="project" value="InterPro"/>
</dbReference>
<accession>A0A5C8L0I2</accession>
<dbReference type="Proteomes" id="UP000321248">
    <property type="component" value="Unassembled WGS sequence"/>
</dbReference>
<comment type="caution">
    <text evidence="2">The sequence shown here is derived from an EMBL/GenBank/DDBJ whole genome shotgun (WGS) entry which is preliminary data.</text>
</comment>
<dbReference type="GO" id="GO:0009117">
    <property type="term" value="P:nucleotide metabolic process"/>
    <property type="evidence" value="ECO:0007669"/>
    <property type="project" value="InterPro"/>
</dbReference>
<feature type="region of interest" description="Disordered" evidence="1">
    <location>
        <begin position="1"/>
        <end position="22"/>
    </location>
</feature>
<feature type="compositionally biased region" description="Polar residues" evidence="1">
    <location>
        <begin position="1"/>
        <end position="16"/>
    </location>
</feature>
<dbReference type="GO" id="GO:0005737">
    <property type="term" value="C:cytoplasm"/>
    <property type="evidence" value="ECO:0007669"/>
    <property type="project" value="InterPro"/>
</dbReference>
<dbReference type="RefSeq" id="WP_147890345.1">
    <property type="nucleotide sequence ID" value="NZ_VRTS01000001.1"/>
</dbReference>
<dbReference type="EMBL" id="VRTS01000001">
    <property type="protein sequence ID" value="TXK65673.1"/>
    <property type="molecule type" value="Genomic_DNA"/>
</dbReference>
<protein>
    <submittedName>
        <fullName evidence="2">5'-nucleotidase</fullName>
    </submittedName>
</protein>
<dbReference type="InterPro" id="IPR010394">
    <property type="entry name" value="5-nucleotidase"/>
</dbReference>
<keyword evidence="3" id="KW-1185">Reference proteome</keyword>
<organism evidence="2 3">
    <name type="scientific">Alkalisalibacterium limincola</name>
    <dbReference type="NCBI Taxonomy" id="2699169"/>
    <lineage>
        <taxon>Bacteria</taxon>
        <taxon>Pseudomonadati</taxon>
        <taxon>Pseudomonadota</taxon>
        <taxon>Gammaproteobacteria</taxon>
        <taxon>Lysobacterales</taxon>
        <taxon>Lysobacteraceae</taxon>
        <taxon>Alkalisalibacterium</taxon>
    </lineage>
</organism>
<dbReference type="PANTHER" id="PTHR31367:SF5">
    <property type="entry name" value="CYTOSOLIC 5'-NUCLEOTIDASE 1A"/>
    <property type="match status" value="1"/>
</dbReference>
<evidence type="ECO:0000313" key="3">
    <source>
        <dbReference type="Proteomes" id="UP000321248"/>
    </source>
</evidence>
<sequence length="288" mass="31196">MSSANTPPSPLQTTPGSGRDPVAPLIVAVSSRALFDLEQSHVLYEKEGLEAYTSFQREREDEPLEPGVAYPLVRKLLALNERLGPDQPGVEVILISRNSCDTGLRIFNSIERLGLSITRAAFTNGAAPYPYIAPFNAQLFLSTHGNDVANALRAGVAAATIWPAQADGLDADQVRLAFDGDAMLFSEGEEETGGGAFRSFLSALHRLQAAFPMGEADSPIRTALITERSAPAHRQVIATLREWGVRLDEALFLGGRSKQEFLRTFGADIFFDGRADGELLDPDKVLAR</sequence>
<dbReference type="GO" id="GO:0000287">
    <property type="term" value="F:magnesium ion binding"/>
    <property type="evidence" value="ECO:0007669"/>
    <property type="project" value="InterPro"/>
</dbReference>
<dbReference type="PANTHER" id="PTHR31367">
    <property type="entry name" value="CYTOSOLIC 5'-NUCLEOTIDASE 1 FAMILY MEMBER"/>
    <property type="match status" value="1"/>
</dbReference>
<dbReference type="AlphaFoldDB" id="A0A5C8L0I2"/>
<proteinExistence type="predicted"/>